<name>A0AC35FFE0_9BILA</name>
<organism evidence="1 2">
    <name type="scientific">Panagrolaimus sp. PS1159</name>
    <dbReference type="NCBI Taxonomy" id="55785"/>
    <lineage>
        <taxon>Eukaryota</taxon>
        <taxon>Metazoa</taxon>
        <taxon>Ecdysozoa</taxon>
        <taxon>Nematoda</taxon>
        <taxon>Chromadorea</taxon>
        <taxon>Rhabditida</taxon>
        <taxon>Tylenchina</taxon>
        <taxon>Panagrolaimomorpha</taxon>
        <taxon>Panagrolaimoidea</taxon>
        <taxon>Panagrolaimidae</taxon>
        <taxon>Panagrolaimus</taxon>
    </lineage>
</organism>
<proteinExistence type="predicted"/>
<reference evidence="2" key="1">
    <citation type="submission" date="2022-11" db="UniProtKB">
        <authorList>
            <consortium name="WormBaseParasite"/>
        </authorList>
    </citation>
    <scope>IDENTIFICATION</scope>
</reference>
<protein>
    <submittedName>
        <fullName evidence="2">Acyl-CoA dehydrogenase/oxidase N-terminal domain-containing protein</fullName>
    </submittedName>
</protein>
<evidence type="ECO:0000313" key="2">
    <source>
        <dbReference type="WBParaSite" id="PS1159_v2.g17040.t1"/>
    </source>
</evidence>
<dbReference type="WBParaSite" id="PS1159_v2.g17040.t1">
    <property type="protein sequence ID" value="PS1159_v2.g17040.t1"/>
    <property type="gene ID" value="PS1159_v2.g17040"/>
</dbReference>
<dbReference type="Proteomes" id="UP000887580">
    <property type="component" value="Unplaced"/>
</dbReference>
<sequence>MLSRISRIPLKTNALAASVTVRQLSTYPINDDLYQLTEEQKQLRKTVFDLAQKELAPHACEIDKTNSFPQLR</sequence>
<evidence type="ECO:0000313" key="1">
    <source>
        <dbReference type="Proteomes" id="UP000887580"/>
    </source>
</evidence>
<accession>A0AC35FFE0</accession>